<keyword evidence="2 7" id="KW-0698">rRNA processing</keyword>
<keyword evidence="1 7" id="KW-0963">Cytoplasm</keyword>
<feature type="binding site" evidence="7 8">
    <location>
        <position position="103"/>
    </location>
    <ligand>
        <name>S-adenosyl-L-methionine</name>
        <dbReference type="ChEBI" id="CHEBI:59789"/>
    </ligand>
</feature>
<comment type="function">
    <text evidence="7">Specifically dimethylates two adjacent adenosines (A1518 and A1519) in the loop of a conserved hairpin near the 3'-end of 16S rRNA in the 30S particle. May play a critical role in biogenesis of 30S subunits.</text>
</comment>
<organism evidence="10 11">
    <name type="scientific">candidate division WOR-3 bacterium</name>
    <dbReference type="NCBI Taxonomy" id="2052148"/>
    <lineage>
        <taxon>Bacteria</taxon>
        <taxon>Bacteria division WOR-3</taxon>
    </lineage>
</organism>
<evidence type="ECO:0000259" key="9">
    <source>
        <dbReference type="SMART" id="SM00650"/>
    </source>
</evidence>
<keyword evidence="3 7" id="KW-0489">Methyltransferase</keyword>
<evidence type="ECO:0000256" key="6">
    <source>
        <dbReference type="ARBA" id="ARBA00022884"/>
    </source>
</evidence>
<evidence type="ECO:0000256" key="7">
    <source>
        <dbReference type="HAMAP-Rule" id="MF_00607"/>
    </source>
</evidence>
<evidence type="ECO:0000313" key="11">
    <source>
        <dbReference type="Proteomes" id="UP000779900"/>
    </source>
</evidence>
<dbReference type="EMBL" id="VGIR01000012">
    <property type="protein sequence ID" value="MBM3330839.1"/>
    <property type="molecule type" value="Genomic_DNA"/>
</dbReference>
<dbReference type="Gene3D" id="1.10.8.100">
    <property type="entry name" value="Ribosomal RNA adenine dimethylase-like, domain 2"/>
    <property type="match status" value="1"/>
</dbReference>
<keyword evidence="5 7" id="KW-0949">S-adenosyl-L-methionine</keyword>
<dbReference type="GO" id="GO:0003723">
    <property type="term" value="F:RNA binding"/>
    <property type="evidence" value="ECO:0007669"/>
    <property type="project" value="UniProtKB-UniRule"/>
</dbReference>
<comment type="subcellular location">
    <subcellularLocation>
        <location evidence="7">Cytoplasm</location>
    </subcellularLocation>
</comment>
<comment type="caution">
    <text evidence="10">The sequence shown here is derived from an EMBL/GenBank/DDBJ whole genome shotgun (WGS) entry which is preliminary data.</text>
</comment>
<dbReference type="HAMAP" id="MF_00607">
    <property type="entry name" value="16SrRNA_methyltr_A"/>
    <property type="match status" value="1"/>
</dbReference>
<dbReference type="Gene3D" id="3.40.50.150">
    <property type="entry name" value="Vaccinia Virus protein VP39"/>
    <property type="match status" value="1"/>
</dbReference>
<feature type="binding site" evidence="7 8">
    <location>
        <position position="86"/>
    </location>
    <ligand>
        <name>S-adenosyl-L-methionine</name>
        <dbReference type="ChEBI" id="CHEBI:59789"/>
    </ligand>
</feature>
<dbReference type="PROSITE" id="PS01131">
    <property type="entry name" value="RRNA_A_DIMETH"/>
    <property type="match status" value="1"/>
</dbReference>
<dbReference type="GO" id="GO:0052908">
    <property type="term" value="F:16S rRNA (adenine(1518)-N(6)/adenine(1519)-N(6))-dimethyltransferase activity"/>
    <property type="evidence" value="ECO:0007669"/>
    <property type="project" value="UniProtKB-EC"/>
</dbReference>
<dbReference type="InterPro" id="IPR023165">
    <property type="entry name" value="rRNA_Ade_diMease-like_C"/>
</dbReference>
<dbReference type="InterPro" id="IPR020598">
    <property type="entry name" value="rRNA_Ade_methylase_Trfase_N"/>
</dbReference>
<evidence type="ECO:0000256" key="2">
    <source>
        <dbReference type="ARBA" id="ARBA00022552"/>
    </source>
</evidence>
<dbReference type="InterPro" id="IPR020596">
    <property type="entry name" value="rRNA_Ade_Mease_Trfase_CS"/>
</dbReference>
<feature type="binding site" evidence="7 8">
    <location>
        <position position="61"/>
    </location>
    <ligand>
        <name>S-adenosyl-L-methionine</name>
        <dbReference type="ChEBI" id="CHEBI:59789"/>
    </ligand>
</feature>
<dbReference type="Proteomes" id="UP000779900">
    <property type="component" value="Unassembled WGS sequence"/>
</dbReference>
<dbReference type="SMART" id="SM00650">
    <property type="entry name" value="rADc"/>
    <property type="match status" value="1"/>
</dbReference>
<dbReference type="InterPro" id="IPR001737">
    <property type="entry name" value="KsgA/Erm"/>
</dbReference>
<comment type="catalytic activity">
    <reaction evidence="7">
        <text>adenosine(1518)/adenosine(1519) in 16S rRNA + 4 S-adenosyl-L-methionine = N(6)-dimethyladenosine(1518)/N(6)-dimethyladenosine(1519) in 16S rRNA + 4 S-adenosyl-L-homocysteine + 4 H(+)</text>
        <dbReference type="Rhea" id="RHEA:19609"/>
        <dbReference type="Rhea" id="RHEA-COMP:10232"/>
        <dbReference type="Rhea" id="RHEA-COMP:10233"/>
        <dbReference type="ChEBI" id="CHEBI:15378"/>
        <dbReference type="ChEBI" id="CHEBI:57856"/>
        <dbReference type="ChEBI" id="CHEBI:59789"/>
        <dbReference type="ChEBI" id="CHEBI:74411"/>
        <dbReference type="ChEBI" id="CHEBI:74493"/>
        <dbReference type="EC" id="2.1.1.182"/>
    </reaction>
</comment>
<name>A0A938BSM0_UNCW3</name>
<evidence type="ECO:0000256" key="3">
    <source>
        <dbReference type="ARBA" id="ARBA00022603"/>
    </source>
</evidence>
<gene>
    <name evidence="7 10" type="primary">rsmA</name>
    <name evidence="7" type="synonym">ksgA</name>
    <name evidence="10" type="ORF">FJY68_03175</name>
</gene>
<dbReference type="PANTHER" id="PTHR11727">
    <property type="entry name" value="DIMETHYLADENOSINE TRANSFERASE"/>
    <property type="match status" value="1"/>
</dbReference>
<sequence>MRHLRPRRGLGQSFLTHEPVADALVEALSPGPSDTVLEVGPGKGILTRRLVDLAGRVVAVEIDDRLAEGLRVELGGRGNLEVVHADFMSFDLGPYRHLKVLGNLPYNLSSQILFKLLESLDVWDVAVLTTQREFAYRVVALPGSKAYGALSVFFDRLTFRERLFNIEPESFKPRPDVVSTSFRLRRREQPLYPVPDEASFRRVVKVCFAQRRKTIANNLVAGLELTREAVVAHLEQAGIEPSARAETLGGEQFRELAEALAGG</sequence>
<evidence type="ECO:0000256" key="8">
    <source>
        <dbReference type="PROSITE-ProRule" id="PRU01026"/>
    </source>
</evidence>
<evidence type="ECO:0000256" key="1">
    <source>
        <dbReference type="ARBA" id="ARBA00022490"/>
    </source>
</evidence>
<evidence type="ECO:0000256" key="5">
    <source>
        <dbReference type="ARBA" id="ARBA00022691"/>
    </source>
</evidence>
<keyword evidence="4 7" id="KW-0808">Transferase</keyword>
<evidence type="ECO:0000313" key="10">
    <source>
        <dbReference type="EMBL" id="MBM3330839.1"/>
    </source>
</evidence>
<dbReference type="AlphaFoldDB" id="A0A938BSM0"/>
<dbReference type="Pfam" id="PF00398">
    <property type="entry name" value="RrnaAD"/>
    <property type="match status" value="1"/>
</dbReference>
<comment type="similarity">
    <text evidence="7">Belongs to the class I-like SAM-binding methyltransferase superfamily. rRNA adenine N(6)-methyltransferase family. RsmA subfamily.</text>
</comment>
<feature type="domain" description="Ribosomal RNA adenine methylase transferase N-terminal" evidence="9">
    <location>
        <begin position="20"/>
        <end position="188"/>
    </location>
</feature>
<proteinExistence type="inferred from homology"/>
<dbReference type="InterPro" id="IPR029063">
    <property type="entry name" value="SAM-dependent_MTases_sf"/>
</dbReference>
<feature type="binding site" evidence="7 8">
    <location>
        <position position="40"/>
    </location>
    <ligand>
        <name>S-adenosyl-L-methionine</name>
        <dbReference type="ChEBI" id="CHEBI:59789"/>
    </ligand>
</feature>
<dbReference type="PROSITE" id="PS51689">
    <property type="entry name" value="SAM_RNA_A_N6_MT"/>
    <property type="match status" value="1"/>
</dbReference>
<dbReference type="SUPFAM" id="SSF53335">
    <property type="entry name" value="S-adenosyl-L-methionine-dependent methyltransferases"/>
    <property type="match status" value="1"/>
</dbReference>
<dbReference type="CDD" id="cd02440">
    <property type="entry name" value="AdoMet_MTases"/>
    <property type="match status" value="1"/>
</dbReference>
<protein>
    <recommendedName>
        <fullName evidence="7">Ribosomal RNA small subunit methyltransferase A</fullName>
        <ecNumber evidence="7">2.1.1.182</ecNumber>
    </recommendedName>
    <alternativeName>
        <fullName evidence="7">16S rRNA (adenine(1518)-N(6)/adenine(1519)-N(6))-dimethyltransferase</fullName>
    </alternativeName>
    <alternativeName>
        <fullName evidence="7">16S rRNA dimethyladenosine transferase</fullName>
    </alternativeName>
    <alternativeName>
        <fullName evidence="7">16S rRNA dimethylase</fullName>
    </alternativeName>
    <alternativeName>
        <fullName evidence="7">S-adenosylmethionine-6-N', N'-adenosyl(rRNA) dimethyltransferase</fullName>
    </alternativeName>
</protein>
<reference evidence="10" key="1">
    <citation type="submission" date="2019-03" db="EMBL/GenBank/DDBJ databases">
        <title>Lake Tanganyika Metagenome-Assembled Genomes (MAGs).</title>
        <authorList>
            <person name="Tran P."/>
        </authorList>
    </citation>
    <scope>NUCLEOTIDE SEQUENCE</scope>
    <source>
        <strain evidence="10">K_DeepCast_150m_m2_040</strain>
    </source>
</reference>
<keyword evidence="6 7" id="KW-0694">RNA-binding</keyword>
<dbReference type="PANTHER" id="PTHR11727:SF7">
    <property type="entry name" value="DIMETHYLADENOSINE TRANSFERASE-RELATED"/>
    <property type="match status" value="1"/>
</dbReference>
<comment type="caution">
    <text evidence="7 8">Lacks conserved residue(s) required for the propagation of feature annotation.</text>
</comment>
<evidence type="ECO:0000256" key="4">
    <source>
        <dbReference type="ARBA" id="ARBA00022679"/>
    </source>
</evidence>
<dbReference type="InterPro" id="IPR011530">
    <property type="entry name" value="rRNA_adenine_dimethylase"/>
</dbReference>
<dbReference type="NCBIfam" id="TIGR00755">
    <property type="entry name" value="ksgA"/>
    <property type="match status" value="1"/>
</dbReference>
<dbReference type="GO" id="GO:0005829">
    <property type="term" value="C:cytosol"/>
    <property type="evidence" value="ECO:0007669"/>
    <property type="project" value="TreeGrafter"/>
</dbReference>
<feature type="binding site" evidence="7 8">
    <location>
        <position position="15"/>
    </location>
    <ligand>
        <name>S-adenosyl-L-methionine</name>
        <dbReference type="ChEBI" id="CHEBI:59789"/>
    </ligand>
</feature>
<dbReference type="EC" id="2.1.1.182" evidence="7"/>
<accession>A0A938BSM0</accession>